<keyword evidence="1" id="KW-0547">Nucleotide-binding</keyword>
<evidence type="ECO:0000313" key="4">
    <source>
        <dbReference type="Proteomes" id="UP000033774"/>
    </source>
</evidence>
<evidence type="ECO:0000313" key="3">
    <source>
        <dbReference type="EMBL" id="KJV10978.1"/>
    </source>
</evidence>
<organism evidence="3 4">
    <name type="scientific">Elstera litoralis</name>
    <dbReference type="NCBI Taxonomy" id="552518"/>
    <lineage>
        <taxon>Bacteria</taxon>
        <taxon>Pseudomonadati</taxon>
        <taxon>Pseudomonadota</taxon>
        <taxon>Alphaproteobacteria</taxon>
        <taxon>Rhodospirillales</taxon>
        <taxon>Rhodospirillaceae</taxon>
        <taxon>Elstera</taxon>
    </lineage>
</organism>
<dbReference type="SUPFAM" id="SSF52540">
    <property type="entry name" value="P-loop containing nucleoside triphosphate hydrolases"/>
    <property type="match status" value="1"/>
</dbReference>
<gene>
    <name evidence="3" type="ORF">VZ95_01345</name>
</gene>
<reference evidence="3 4" key="1">
    <citation type="submission" date="2015-03" db="EMBL/GenBank/DDBJ databases">
        <title>Draft genome sequence of Elstera litoralis.</title>
        <authorList>
            <person name="Rahalkar M.C."/>
            <person name="Dhakephalkar P.K."/>
            <person name="Pore S.D."/>
            <person name="Arora P."/>
            <person name="Kapse N.G."/>
            <person name="Pandit P.S."/>
        </authorList>
    </citation>
    <scope>NUCLEOTIDE SEQUENCE [LARGE SCALE GENOMIC DNA]</scope>
    <source>
        <strain evidence="3 4">Dia-1</strain>
    </source>
</reference>
<accession>A0A0F3IWN7</accession>
<dbReference type="GO" id="GO:0005524">
    <property type="term" value="F:ATP binding"/>
    <property type="evidence" value="ECO:0007669"/>
    <property type="project" value="UniProtKB-KW"/>
</dbReference>
<dbReference type="PANTHER" id="PTHR12169">
    <property type="entry name" value="ATPASE N2B"/>
    <property type="match status" value="1"/>
</dbReference>
<keyword evidence="4" id="KW-1185">Reference proteome</keyword>
<dbReference type="EMBL" id="LAJY01000021">
    <property type="protein sequence ID" value="KJV10978.1"/>
    <property type="molecule type" value="Genomic_DNA"/>
</dbReference>
<sequence>MPFTTPIDEDPDSLSTASPLKRYRAAVKAGRMQDDALQIGILTRLESLQAELAGYVPVGAEPPRWLGWLKRDRRSVRPRGLYIHGSVGRGKSMVMDLFFATAPVPKKRRVHFHAFMAEIHSRLHILRREHKDGLADPLAKVAEEVAEQTWLLCFDEFVVNDIADAMILGRLFQALFDRGIVMVATSNFPPSMLYKDGLHRDRFEPFIALLEQTVETLTLDGPRDYRRLRRLGEPVYFAPLGPAATQALDAAFLDLTDEKRGQPESVTVNGRSVPVPQAARGVARFHFDDLCAKPLGASDYLAIAQRYHTLLLDTVPLLSPENHNEARRFITLIDALYEAKTKLLMAAEAFPDQLYPEGRGAFEFQRTASRLMEMQSEEYRLLPAAAAADAA</sequence>
<dbReference type="OrthoDB" id="9774491at2"/>
<dbReference type="Proteomes" id="UP000033774">
    <property type="component" value="Unassembled WGS sequence"/>
</dbReference>
<dbReference type="InterPro" id="IPR005654">
    <property type="entry name" value="ATPase_AFG1-like"/>
</dbReference>
<dbReference type="Gene3D" id="3.40.50.300">
    <property type="entry name" value="P-loop containing nucleotide triphosphate hydrolases"/>
    <property type="match status" value="1"/>
</dbReference>
<evidence type="ECO:0008006" key="5">
    <source>
        <dbReference type="Google" id="ProtNLM"/>
    </source>
</evidence>
<dbReference type="AlphaFoldDB" id="A0A0F3IWN7"/>
<evidence type="ECO:0000256" key="2">
    <source>
        <dbReference type="ARBA" id="ARBA00022840"/>
    </source>
</evidence>
<protein>
    <recommendedName>
        <fullName evidence="5">ATPase</fullName>
    </recommendedName>
</protein>
<dbReference type="PATRIC" id="fig|552518.3.peg.1136"/>
<dbReference type="GO" id="GO:0016887">
    <property type="term" value="F:ATP hydrolysis activity"/>
    <property type="evidence" value="ECO:0007669"/>
    <property type="project" value="InterPro"/>
</dbReference>
<dbReference type="NCBIfam" id="NF040713">
    <property type="entry name" value="ZapE"/>
    <property type="match status" value="1"/>
</dbReference>
<dbReference type="PANTHER" id="PTHR12169:SF6">
    <property type="entry name" value="AFG1-LIKE ATPASE"/>
    <property type="match status" value="1"/>
</dbReference>
<evidence type="ECO:0000256" key="1">
    <source>
        <dbReference type="ARBA" id="ARBA00022741"/>
    </source>
</evidence>
<proteinExistence type="predicted"/>
<dbReference type="InterPro" id="IPR027417">
    <property type="entry name" value="P-loop_NTPase"/>
</dbReference>
<keyword evidence="2" id="KW-0067">ATP-binding</keyword>
<dbReference type="Pfam" id="PF03969">
    <property type="entry name" value="AFG1_ATPase"/>
    <property type="match status" value="1"/>
</dbReference>
<dbReference type="RefSeq" id="WP_045774284.1">
    <property type="nucleotide sequence ID" value="NZ_LAJY01000021.1"/>
</dbReference>
<dbReference type="GO" id="GO:0005737">
    <property type="term" value="C:cytoplasm"/>
    <property type="evidence" value="ECO:0007669"/>
    <property type="project" value="TreeGrafter"/>
</dbReference>
<name>A0A0F3IWN7_9PROT</name>
<comment type="caution">
    <text evidence="3">The sequence shown here is derived from an EMBL/GenBank/DDBJ whole genome shotgun (WGS) entry which is preliminary data.</text>
</comment>